<evidence type="ECO:0000256" key="2">
    <source>
        <dbReference type="ARBA" id="ARBA00023015"/>
    </source>
</evidence>
<dbReference type="PANTHER" id="PTHR11793">
    <property type="entry name" value="BASIC HELIX-LOOP-HELIX TRANSCRIPTION FACTOR"/>
    <property type="match status" value="1"/>
</dbReference>
<evidence type="ECO:0000256" key="4">
    <source>
        <dbReference type="ARBA" id="ARBA00023163"/>
    </source>
</evidence>
<keyword evidence="8" id="KW-1185">Reference proteome</keyword>
<feature type="non-terminal residue" evidence="7">
    <location>
        <position position="1"/>
    </location>
</feature>
<dbReference type="AlphaFoldDB" id="A0A2G9S0Y9"/>
<feature type="region of interest" description="Disordered" evidence="6">
    <location>
        <begin position="20"/>
        <end position="41"/>
    </location>
</feature>
<evidence type="ECO:0000256" key="5">
    <source>
        <dbReference type="ARBA" id="ARBA00023242"/>
    </source>
</evidence>
<evidence type="ECO:0000313" key="8">
    <source>
        <dbReference type="Proteomes" id="UP000228934"/>
    </source>
</evidence>
<evidence type="ECO:0000256" key="1">
    <source>
        <dbReference type="ARBA" id="ARBA00004123"/>
    </source>
</evidence>
<dbReference type="GO" id="GO:0000785">
    <property type="term" value="C:chromatin"/>
    <property type="evidence" value="ECO:0007669"/>
    <property type="project" value="TreeGrafter"/>
</dbReference>
<dbReference type="Proteomes" id="UP000228934">
    <property type="component" value="Unassembled WGS sequence"/>
</dbReference>
<comment type="subcellular location">
    <subcellularLocation>
        <location evidence="1">Nucleus</location>
    </subcellularLocation>
</comment>
<keyword evidence="2" id="KW-0805">Transcription regulation</keyword>
<feature type="compositionally biased region" description="Low complexity" evidence="6">
    <location>
        <begin position="161"/>
        <end position="174"/>
    </location>
</feature>
<accession>A0A2G9S0Y9</accession>
<name>A0A2G9S0Y9_AQUCT</name>
<proteinExistence type="predicted"/>
<evidence type="ECO:0000256" key="3">
    <source>
        <dbReference type="ARBA" id="ARBA00023125"/>
    </source>
</evidence>
<gene>
    <name evidence="7" type="ORF">AB205_0209140</name>
</gene>
<dbReference type="GO" id="GO:0005667">
    <property type="term" value="C:transcription regulator complex"/>
    <property type="evidence" value="ECO:0007669"/>
    <property type="project" value="TreeGrafter"/>
</dbReference>
<organism evidence="7 8">
    <name type="scientific">Aquarana catesbeiana</name>
    <name type="common">American bullfrog</name>
    <name type="synonym">Rana catesbeiana</name>
    <dbReference type="NCBI Taxonomy" id="8400"/>
    <lineage>
        <taxon>Eukaryota</taxon>
        <taxon>Metazoa</taxon>
        <taxon>Chordata</taxon>
        <taxon>Craniata</taxon>
        <taxon>Vertebrata</taxon>
        <taxon>Euteleostomi</taxon>
        <taxon>Amphibia</taxon>
        <taxon>Batrachia</taxon>
        <taxon>Anura</taxon>
        <taxon>Neobatrachia</taxon>
        <taxon>Ranoidea</taxon>
        <taxon>Ranidae</taxon>
        <taxon>Aquarana</taxon>
    </lineage>
</organism>
<dbReference type="GO" id="GO:0005634">
    <property type="term" value="C:nucleus"/>
    <property type="evidence" value="ECO:0007669"/>
    <property type="project" value="UniProtKB-SubCell"/>
</dbReference>
<reference evidence="8" key="1">
    <citation type="journal article" date="2017" name="Nat. Commun.">
        <title>The North American bullfrog draft genome provides insight into hormonal regulation of long noncoding RNA.</title>
        <authorList>
            <person name="Hammond S.A."/>
            <person name="Warren R.L."/>
            <person name="Vandervalk B.P."/>
            <person name="Kucuk E."/>
            <person name="Khan H."/>
            <person name="Gibb E.A."/>
            <person name="Pandoh P."/>
            <person name="Kirk H."/>
            <person name="Zhao Y."/>
            <person name="Jones M."/>
            <person name="Mungall A.J."/>
            <person name="Coope R."/>
            <person name="Pleasance S."/>
            <person name="Moore R.A."/>
            <person name="Holt R.A."/>
            <person name="Round J.M."/>
            <person name="Ohora S."/>
            <person name="Walle B.V."/>
            <person name="Veldhoen N."/>
            <person name="Helbing C.C."/>
            <person name="Birol I."/>
        </authorList>
    </citation>
    <scope>NUCLEOTIDE SEQUENCE [LARGE SCALE GENOMIC DNA]</scope>
</reference>
<keyword evidence="5" id="KW-0539">Nucleus</keyword>
<dbReference type="InterPro" id="IPR051098">
    <property type="entry name" value="NeuroDiff_E-box_TFs"/>
</dbReference>
<dbReference type="OrthoDB" id="10034090at2759"/>
<evidence type="ECO:0000256" key="6">
    <source>
        <dbReference type="SAM" id="MobiDB-lite"/>
    </source>
</evidence>
<feature type="region of interest" description="Disordered" evidence="6">
    <location>
        <begin position="161"/>
        <end position="185"/>
    </location>
</feature>
<evidence type="ECO:0008006" key="9">
    <source>
        <dbReference type="Google" id="ProtNLM"/>
    </source>
</evidence>
<protein>
    <recommendedName>
        <fullName evidence="9">Transcription factor 3</fullName>
    </recommendedName>
</protein>
<dbReference type="GO" id="GO:0000981">
    <property type="term" value="F:DNA-binding transcription factor activity, RNA polymerase II-specific"/>
    <property type="evidence" value="ECO:0007669"/>
    <property type="project" value="TreeGrafter"/>
</dbReference>
<keyword evidence="3" id="KW-0238">DNA-binding</keyword>
<feature type="compositionally biased region" description="Polar residues" evidence="6">
    <location>
        <begin position="175"/>
        <end position="185"/>
    </location>
</feature>
<keyword evidence="4" id="KW-0804">Transcription</keyword>
<dbReference type="PANTHER" id="PTHR11793:SF7">
    <property type="entry name" value="TRANSCRIPTION FACTOR E2-ALPHA"/>
    <property type="match status" value="1"/>
</dbReference>
<evidence type="ECO:0000313" key="7">
    <source>
        <dbReference type="EMBL" id="PIO33796.1"/>
    </source>
</evidence>
<feature type="compositionally biased region" description="Basic and acidic residues" evidence="6">
    <location>
        <begin position="272"/>
        <end position="285"/>
    </location>
</feature>
<sequence length="311" mass="32324">DALAKCLKIAPKLYTSQQVYPSNSGEEYSGDRGSYTSKPPNSLYPGGGFYVADGLNSSDMWASSGGIGQGSYGSILSSAQASLSQPSGFSGLHAHERIGFPVHSSEVNPAVSSFPSGAQYGVSTHTPPISSGETMIVSRGNTTGSSGDALGKALASIYSPDHSSTNFSSSPSTPVGSPQGMTGTGQWPRANVPGALSPSYEGTLHTLQNKMEDRLDEAIHVLRSHAVGQTGSLSGGHDDIHALLGGAAAVLGANFSRLPAVVRAVVSSVVSDIKRESKEDEENRSLADLSDDDKESKPQRSRTRCSVNRSH</sequence>
<feature type="region of interest" description="Disordered" evidence="6">
    <location>
        <begin position="271"/>
        <end position="311"/>
    </location>
</feature>
<dbReference type="GO" id="GO:0000978">
    <property type="term" value="F:RNA polymerase II cis-regulatory region sequence-specific DNA binding"/>
    <property type="evidence" value="ECO:0007669"/>
    <property type="project" value="TreeGrafter"/>
</dbReference>
<dbReference type="EMBL" id="KV928956">
    <property type="protein sequence ID" value="PIO33796.1"/>
    <property type="molecule type" value="Genomic_DNA"/>
</dbReference>